<comment type="caution">
    <text evidence="3">The sequence shown here is derived from an EMBL/GenBank/DDBJ whole genome shotgun (WGS) entry which is preliminary data.</text>
</comment>
<reference evidence="3" key="1">
    <citation type="journal article" date="2017" name="Nature">
        <title>The sunflower genome provides insights into oil metabolism, flowering and Asterid evolution.</title>
        <authorList>
            <person name="Badouin H."/>
            <person name="Gouzy J."/>
            <person name="Grassa C.J."/>
            <person name="Murat F."/>
            <person name="Staton S.E."/>
            <person name="Cottret L."/>
            <person name="Lelandais-Briere C."/>
            <person name="Owens G.L."/>
            <person name="Carrere S."/>
            <person name="Mayjonade B."/>
            <person name="Legrand L."/>
            <person name="Gill N."/>
            <person name="Kane N.C."/>
            <person name="Bowers J.E."/>
            <person name="Hubner S."/>
            <person name="Bellec A."/>
            <person name="Berard A."/>
            <person name="Berges H."/>
            <person name="Blanchet N."/>
            <person name="Boniface M.C."/>
            <person name="Brunel D."/>
            <person name="Catrice O."/>
            <person name="Chaidir N."/>
            <person name="Claudel C."/>
            <person name="Donnadieu C."/>
            <person name="Faraut T."/>
            <person name="Fievet G."/>
            <person name="Helmstetter N."/>
            <person name="King M."/>
            <person name="Knapp S.J."/>
            <person name="Lai Z."/>
            <person name="Le Paslier M.C."/>
            <person name="Lippi Y."/>
            <person name="Lorenzon L."/>
            <person name="Mandel J.R."/>
            <person name="Marage G."/>
            <person name="Marchand G."/>
            <person name="Marquand E."/>
            <person name="Bret-Mestries E."/>
            <person name="Morien E."/>
            <person name="Nambeesan S."/>
            <person name="Nguyen T."/>
            <person name="Pegot-Espagnet P."/>
            <person name="Pouilly N."/>
            <person name="Raftis F."/>
            <person name="Sallet E."/>
            <person name="Schiex T."/>
            <person name="Thomas J."/>
            <person name="Vandecasteele C."/>
            <person name="Vares D."/>
            <person name="Vear F."/>
            <person name="Vautrin S."/>
            <person name="Crespi M."/>
            <person name="Mangin B."/>
            <person name="Burke J.M."/>
            <person name="Salse J."/>
            <person name="Munos S."/>
            <person name="Vincourt P."/>
            <person name="Rieseberg L.H."/>
            <person name="Langlade N.B."/>
        </authorList>
    </citation>
    <scope>NUCLEOTIDE SEQUENCE</scope>
    <source>
        <tissue evidence="3">Leaves</tissue>
    </source>
</reference>
<dbReference type="EMBL" id="MNCJ02000326">
    <property type="protein sequence ID" value="KAF5780545.1"/>
    <property type="molecule type" value="Genomic_DNA"/>
</dbReference>
<accession>A0A9K3HTI4</accession>
<name>A0A9K3HTI4_HELAN</name>
<evidence type="ECO:0000313" key="3">
    <source>
        <dbReference type="EMBL" id="KAF5784258.1"/>
    </source>
</evidence>
<dbReference type="Gramene" id="mRNA:HanXRQr2_Chr11g0517421">
    <property type="protein sequence ID" value="mRNA:HanXRQr2_Chr11g0517421"/>
    <property type="gene ID" value="HanXRQr2_Chr11g0517421"/>
</dbReference>
<keyword evidence="1" id="KW-0175">Coiled coil</keyword>
<dbReference type="EMBL" id="MNCJ02000326">
    <property type="protein sequence ID" value="KAF5784258.1"/>
    <property type="molecule type" value="Genomic_DNA"/>
</dbReference>
<dbReference type="Proteomes" id="UP000215914">
    <property type="component" value="Unassembled WGS sequence"/>
</dbReference>
<keyword evidence="4" id="KW-1185">Reference proteome</keyword>
<evidence type="ECO:0000313" key="4">
    <source>
        <dbReference type="Proteomes" id="UP000215914"/>
    </source>
</evidence>
<dbReference type="AlphaFoldDB" id="A0A9K3HTI4"/>
<reference evidence="3" key="2">
    <citation type="submission" date="2020-06" db="EMBL/GenBank/DDBJ databases">
        <title>Helianthus annuus Genome sequencing and assembly Release 2.</title>
        <authorList>
            <person name="Gouzy J."/>
            <person name="Langlade N."/>
            <person name="Munos S."/>
        </authorList>
    </citation>
    <scope>NUCLEOTIDE SEQUENCE</scope>
    <source>
        <tissue evidence="3">Leaves</tissue>
    </source>
</reference>
<organism evidence="3 4">
    <name type="scientific">Helianthus annuus</name>
    <name type="common">Common sunflower</name>
    <dbReference type="NCBI Taxonomy" id="4232"/>
    <lineage>
        <taxon>Eukaryota</taxon>
        <taxon>Viridiplantae</taxon>
        <taxon>Streptophyta</taxon>
        <taxon>Embryophyta</taxon>
        <taxon>Tracheophyta</taxon>
        <taxon>Spermatophyta</taxon>
        <taxon>Magnoliopsida</taxon>
        <taxon>eudicotyledons</taxon>
        <taxon>Gunneridae</taxon>
        <taxon>Pentapetalae</taxon>
        <taxon>asterids</taxon>
        <taxon>campanulids</taxon>
        <taxon>Asterales</taxon>
        <taxon>Asteraceae</taxon>
        <taxon>Asteroideae</taxon>
        <taxon>Heliantheae alliance</taxon>
        <taxon>Heliantheae</taxon>
        <taxon>Helianthus</taxon>
    </lineage>
</organism>
<evidence type="ECO:0000313" key="2">
    <source>
        <dbReference type="EMBL" id="KAF5780545.1"/>
    </source>
</evidence>
<sequence length="95" mass="10953">MIGCSSKRVHIWSSYCIGSWREICSHQKTQQIEKLNLVIKELVKEKDEEKDEEKETFNGIIAALLADKEKDKGDKDALLDRMSQIEAMLTTAVRR</sequence>
<evidence type="ECO:0000256" key="1">
    <source>
        <dbReference type="SAM" id="Coils"/>
    </source>
</evidence>
<proteinExistence type="predicted"/>
<gene>
    <name evidence="2" type="ORF">HanXRQr2_Chr11g0473061</name>
    <name evidence="3" type="ORF">HanXRQr2_Chr11g0517421</name>
</gene>
<dbReference type="Gramene" id="mRNA:HanXRQr2_Chr11g0473061">
    <property type="protein sequence ID" value="mRNA:HanXRQr2_Chr11g0473061"/>
    <property type="gene ID" value="HanXRQr2_Chr11g0473061"/>
</dbReference>
<feature type="coiled-coil region" evidence="1">
    <location>
        <begin position="25"/>
        <end position="55"/>
    </location>
</feature>
<protein>
    <submittedName>
        <fullName evidence="3">Uncharacterized protein</fullName>
    </submittedName>
</protein>